<name>A0A087B831_9BIFI</name>
<dbReference type="Pfam" id="PF13522">
    <property type="entry name" value="GATase_6"/>
    <property type="match status" value="1"/>
</dbReference>
<dbReference type="PANTHER" id="PTHR42824:SF1">
    <property type="entry name" value="GLUTAMINE AMIDOTRANSFERASE YAFJ-RELATED"/>
    <property type="match status" value="1"/>
</dbReference>
<reference evidence="2 3" key="1">
    <citation type="submission" date="2014-03" db="EMBL/GenBank/DDBJ databases">
        <title>Genomics of Bifidobacteria.</title>
        <authorList>
            <person name="Ventura M."/>
            <person name="Milani C."/>
            <person name="Lugli G.A."/>
        </authorList>
    </citation>
    <scope>NUCLEOTIDE SEQUENCE [LARGE SCALE GENOMIC DNA]</scope>
    <source>
        <strain evidence="2 3">LMG 11591</strain>
    </source>
</reference>
<organism evidence="2 3">
    <name type="scientific">Bifidobacterium magnum</name>
    <dbReference type="NCBI Taxonomy" id="1692"/>
    <lineage>
        <taxon>Bacteria</taxon>
        <taxon>Bacillati</taxon>
        <taxon>Actinomycetota</taxon>
        <taxon>Actinomycetes</taxon>
        <taxon>Bifidobacteriales</taxon>
        <taxon>Bifidobacteriaceae</taxon>
        <taxon>Bifidobacterium</taxon>
    </lineage>
</organism>
<keyword evidence="3" id="KW-1185">Reference proteome</keyword>
<evidence type="ECO:0000259" key="1">
    <source>
        <dbReference type="PROSITE" id="PS51278"/>
    </source>
</evidence>
<dbReference type="InterPro" id="IPR017932">
    <property type="entry name" value="GATase_2_dom"/>
</dbReference>
<dbReference type="eggNOG" id="COG0121">
    <property type="taxonomic scope" value="Bacteria"/>
</dbReference>
<comment type="caution">
    <text evidence="2">The sequence shown here is derived from an EMBL/GenBank/DDBJ whole genome shotgun (WGS) entry which is preliminary data.</text>
</comment>
<accession>A0A087B831</accession>
<keyword evidence="2" id="KW-0315">Glutamine amidotransferase</keyword>
<dbReference type="STRING" id="1692.BMAGN_1396"/>
<dbReference type="AlphaFoldDB" id="A0A087B831"/>
<dbReference type="PANTHER" id="PTHR42824">
    <property type="entry name" value="GLUTAMINE AMIDOTRANSFERASE"/>
    <property type="match status" value="1"/>
</dbReference>
<dbReference type="PROSITE" id="PS51278">
    <property type="entry name" value="GATASE_TYPE_2"/>
    <property type="match status" value="1"/>
</dbReference>
<evidence type="ECO:0000313" key="2">
    <source>
        <dbReference type="EMBL" id="KFI67181.1"/>
    </source>
</evidence>
<proteinExistence type="predicted"/>
<keyword evidence="2" id="KW-0808">Transferase</keyword>
<gene>
    <name evidence="2" type="ORF">BMAGN_1396</name>
</gene>
<feature type="domain" description="Glutamine amidotransferase type-2" evidence="1">
    <location>
        <begin position="2"/>
        <end position="280"/>
    </location>
</feature>
<protein>
    <submittedName>
        <fullName evidence="2">Glutamine amidotransferase</fullName>
    </submittedName>
</protein>
<sequence length="289" mass="31260">MCRLLGYAAAGGGASLADVLGPSVASFRNLSEIHNDGWGVSMLTEPSVAPHMLDGGEPSPEIGTSLYRNTQAARHDPLFPEFADIPARSALWHLRLASSHQPLIIENQQPFHAAGTSFIHNGDLSDETGVNVTRSHVVPINPAAVAATGGRSDSAVYFAAIREYVGFGFSLPQAVSLAIRYLRHYYPQASYNCMIQSGDLFVAAHACGTEPQVEREILDIYTRYGRAQDAPVYRDMRYKTVFDASGTQIGVVAASTGFDEPAAEGWHELDNNHMIIASNRTGKFRVAPL</sequence>
<dbReference type="Proteomes" id="UP000029052">
    <property type="component" value="Unassembled WGS sequence"/>
</dbReference>
<evidence type="ECO:0000313" key="3">
    <source>
        <dbReference type="Proteomes" id="UP000029052"/>
    </source>
</evidence>
<dbReference type="RefSeq" id="WP_022860171.1">
    <property type="nucleotide sequence ID" value="NZ_JGZB01000011.1"/>
</dbReference>
<dbReference type="InterPro" id="IPR029055">
    <property type="entry name" value="Ntn_hydrolases_N"/>
</dbReference>
<dbReference type="GO" id="GO:0016740">
    <property type="term" value="F:transferase activity"/>
    <property type="evidence" value="ECO:0007669"/>
    <property type="project" value="UniProtKB-KW"/>
</dbReference>
<dbReference type="SUPFAM" id="SSF56235">
    <property type="entry name" value="N-terminal nucleophile aminohydrolases (Ntn hydrolases)"/>
    <property type="match status" value="1"/>
</dbReference>
<dbReference type="EMBL" id="JGZB01000011">
    <property type="protein sequence ID" value="KFI67181.1"/>
    <property type="molecule type" value="Genomic_DNA"/>
</dbReference>
<dbReference type="Gene3D" id="3.60.20.10">
    <property type="entry name" value="Glutamine Phosphoribosylpyrophosphate, subunit 1, domain 1"/>
    <property type="match status" value="1"/>
</dbReference>